<dbReference type="GeneID" id="36540050"/>
<organism evidence="2 3">
    <name type="scientific">Aspergillus campestris (strain IBT 28561)</name>
    <dbReference type="NCBI Taxonomy" id="1392248"/>
    <lineage>
        <taxon>Eukaryota</taxon>
        <taxon>Fungi</taxon>
        <taxon>Dikarya</taxon>
        <taxon>Ascomycota</taxon>
        <taxon>Pezizomycotina</taxon>
        <taxon>Eurotiomycetes</taxon>
        <taxon>Eurotiomycetidae</taxon>
        <taxon>Eurotiales</taxon>
        <taxon>Aspergillaceae</taxon>
        <taxon>Aspergillus</taxon>
        <taxon>Aspergillus subgen. Circumdati</taxon>
    </lineage>
</organism>
<keyword evidence="1" id="KW-0732">Signal</keyword>
<dbReference type="AlphaFoldDB" id="A0A2I1D8K2"/>
<feature type="chain" id="PRO_5014197457" evidence="1">
    <location>
        <begin position="27"/>
        <end position="319"/>
    </location>
</feature>
<gene>
    <name evidence="2" type="ORF">P168DRAFT_105221</name>
</gene>
<dbReference type="Pfam" id="PF11913">
    <property type="entry name" value="DUF3431"/>
    <property type="match status" value="1"/>
</dbReference>
<dbReference type="PANTHER" id="PTHR37490:SF2">
    <property type="match status" value="1"/>
</dbReference>
<sequence>MKCGSRFAICGVVLLLFPLYLLKVHLEDLCNQYRAGAYLTEWYHSRYRDPSDAPQGWKYPSPGEPNGDKVIVMAKLEEEPTDWVQEELPDWQRAIYIVNPSRSTADNEHSLTTPFNKGHEAMAYLTYIIDNYDRLPATIAFLHSHRSGFVLAWHVDAPLHDNAVAMRALQLDFVQRNGYVNLRCNWNPGCKAGHRRNAHVTEQVFEEIFEGTSTPPLNATGLSALADNPSLSVNPPQRFLRMPEQVGAACCAQFAVSRDQVRQRPVDDYVKIRQWVIDTDKNDAKSGRVMEFLWHVIFGRESVYCPDEELCYCQVYGQC</sequence>
<dbReference type="VEuPathDB" id="FungiDB:P168DRAFT_105221"/>
<dbReference type="Proteomes" id="UP000234254">
    <property type="component" value="Unassembled WGS sequence"/>
</dbReference>
<protein>
    <submittedName>
        <fullName evidence="2">Uncharacterized protein</fullName>
    </submittedName>
</protein>
<keyword evidence="3" id="KW-1185">Reference proteome</keyword>
<reference evidence="2" key="1">
    <citation type="submission" date="2016-12" db="EMBL/GenBank/DDBJ databases">
        <title>The genomes of Aspergillus section Nigri reveals drivers in fungal speciation.</title>
        <authorList>
            <consortium name="DOE Joint Genome Institute"/>
            <person name="Vesth T.C."/>
            <person name="Nybo J."/>
            <person name="Theobald S."/>
            <person name="Brandl J."/>
            <person name="Frisvad J.C."/>
            <person name="Nielsen K.F."/>
            <person name="Lyhne E.K."/>
            <person name="Kogle M.E."/>
            <person name="Kuo A."/>
            <person name="Riley R."/>
            <person name="Clum A."/>
            <person name="Nolan M."/>
            <person name="Lipzen A."/>
            <person name="Salamov A."/>
            <person name="Henrissat B."/>
            <person name="Wiebenga A."/>
            <person name="De vries R.P."/>
            <person name="Grigoriev I.V."/>
            <person name="Mortensen U.H."/>
            <person name="Andersen M.R."/>
            <person name="Baker S.E."/>
        </authorList>
    </citation>
    <scope>NUCLEOTIDE SEQUENCE</scope>
    <source>
        <strain evidence="2">IBT 28561</strain>
    </source>
</reference>
<feature type="signal peptide" evidence="1">
    <location>
        <begin position="1"/>
        <end position="26"/>
    </location>
</feature>
<evidence type="ECO:0000313" key="2">
    <source>
        <dbReference type="EMBL" id="PKY06196.1"/>
    </source>
</evidence>
<accession>A0A2I1D8K2</accession>
<dbReference type="EMBL" id="MSFM01000003">
    <property type="protein sequence ID" value="PKY06196.1"/>
    <property type="molecule type" value="Genomic_DNA"/>
</dbReference>
<comment type="caution">
    <text evidence="2">The sequence shown here is derived from an EMBL/GenBank/DDBJ whole genome shotgun (WGS) entry which is preliminary data.</text>
</comment>
<name>A0A2I1D8K2_ASPC2</name>
<dbReference type="InterPro" id="IPR021838">
    <property type="entry name" value="DUF3431"/>
</dbReference>
<dbReference type="PANTHER" id="PTHR37490">
    <property type="entry name" value="EXPRESSED PROTEIN"/>
    <property type="match status" value="1"/>
</dbReference>
<dbReference type="OrthoDB" id="426718at2759"/>
<evidence type="ECO:0000313" key="3">
    <source>
        <dbReference type="Proteomes" id="UP000234254"/>
    </source>
</evidence>
<evidence type="ECO:0000256" key="1">
    <source>
        <dbReference type="SAM" id="SignalP"/>
    </source>
</evidence>
<proteinExistence type="predicted"/>
<dbReference type="RefSeq" id="XP_024694790.1">
    <property type="nucleotide sequence ID" value="XM_024832529.1"/>
</dbReference>